<keyword evidence="4" id="KW-0143">Chaperone</keyword>
<accession>A0A4R6UNU2</accession>
<keyword evidence="2" id="KW-0963">Cytoplasm</keyword>
<proteinExistence type="predicted"/>
<comment type="caution">
    <text evidence="6">The sequence shown here is derived from an EMBL/GenBank/DDBJ whole genome shotgun (WGS) entry which is preliminary data.</text>
</comment>
<evidence type="ECO:0000256" key="1">
    <source>
        <dbReference type="ARBA" id="ARBA00004514"/>
    </source>
</evidence>
<dbReference type="EMBL" id="SNYM01000006">
    <property type="protein sequence ID" value="TDQ48611.1"/>
    <property type="molecule type" value="Genomic_DNA"/>
</dbReference>
<evidence type="ECO:0000256" key="3">
    <source>
        <dbReference type="ARBA" id="ARBA00022795"/>
    </source>
</evidence>
<dbReference type="AlphaFoldDB" id="A0A4R6UNU2"/>
<reference evidence="6 7" key="1">
    <citation type="submission" date="2019-03" db="EMBL/GenBank/DDBJ databases">
        <title>Genomic Encyclopedia of Type Strains, Phase IV (KMG-IV): sequencing the most valuable type-strain genomes for metagenomic binning, comparative biology and taxonomic classification.</title>
        <authorList>
            <person name="Goeker M."/>
        </authorList>
    </citation>
    <scope>NUCLEOTIDE SEQUENCE [LARGE SCALE GENOMIC DNA]</scope>
    <source>
        <strain evidence="6 7">DSM 103792</strain>
    </source>
</reference>
<keyword evidence="3" id="KW-1005">Bacterial flagellum biogenesis</keyword>
<dbReference type="RefSeq" id="WP_133589727.1">
    <property type="nucleotide sequence ID" value="NZ_CP037953.1"/>
</dbReference>
<gene>
    <name evidence="6" type="ORF">EV696_10651</name>
</gene>
<evidence type="ECO:0000256" key="4">
    <source>
        <dbReference type="ARBA" id="ARBA00023186"/>
    </source>
</evidence>
<dbReference type="InterPro" id="IPR008622">
    <property type="entry name" value="FliT"/>
</dbReference>
<dbReference type="Proteomes" id="UP000295375">
    <property type="component" value="Unassembled WGS sequence"/>
</dbReference>
<evidence type="ECO:0000313" key="7">
    <source>
        <dbReference type="Proteomes" id="UP000295375"/>
    </source>
</evidence>
<protein>
    <recommendedName>
        <fullName evidence="5">Flagellar protein FliT</fullName>
    </recommendedName>
</protein>
<dbReference type="Gene3D" id="1.20.58.380">
    <property type="entry name" value="Flagellar protein flit"/>
    <property type="match status" value="1"/>
</dbReference>
<evidence type="ECO:0000256" key="2">
    <source>
        <dbReference type="ARBA" id="ARBA00022490"/>
    </source>
</evidence>
<evidence type="ECO:0000256" key="5">
    <source>
        <dbReference type="ARBA" id="ARBA00093797"/>
    </source>
</evidence>
<evidence type="ECO:0000313" key="6">
    <source>
        <dbReference type="EMBL" id="TDQ48611.1"/>
    </source>
</evidence>
<comment type="subcellular location">
    <subcellularLocation>
        <location evidence="1">Cytoplasm</location>
        <location evidence="1">Cytosol</location>
    </subcellularLocation>
</comment>
<sequence length="105" mass="12317">MISDLVEQIRAHTAQLEQLMEQERWSDALELSNARHVLIERAFENLEQSTRNPEFVSVMEQVQQSNARLGQQTEKRMRSLGDQVVDLRRTFAQTQAYQRVSDLTR</sequence>
<name>A0A4R6UNU2_9GAMM</name>
<organism evidence="6 7">
    <name type="scientific">Permianibacter aggregans</name>
    <dbReference type="NCBI Taxonomy" id="1510150"/>
    <lineage>
        <taxon>Bacteria</taxon>
        <taxon>Pseudomonadati</taxon>
        <taxon>Pseudomonadota</taxon>
        <taxon>Gammaproteobacteria</taxon>
        <taxon>Pseudomonadales</taxon>
        <taxon>Pseudomonadaceae</taxon>
        <taxon>Permianibacter</taxon>
    </lineage>
</organism>
<keyword evidence="7" id="KW-1185">Reference proteome</keyword>
<dbReference type="Pfam" id="PF05400">
    <property type="entry name" value="FliT"/>
    <property type="match status" value="1"/>
</dbReference>